<gene>
    <name evidence="1" type="ORF">DF185_13570</name>
</gene>
<sequence>MKELIILGSGGWIPTPKRETCCYLFRTEKTLLFLDAGSGMSNLFDYSDIIKDYDEINIVLSHYHLDHIIGLSFLLNWVRNDQKIIIWGPGAPYYNAGCKQILSTIIGGDYFSRRIDSLTEHVEIKDFPDNQFKINEISLEVYLQSHSSPSFGIKLNNDLYYATDTAVKKETFLHSKDCKLVLHECWDLYEEECTGKHSSLEELLRIVSKNKEQSIRLIHINPNWCLETEKKIAQIIDDRDNFQMATDFEVFNFAK</sequence>
<dbReference type="PANTHER" id="PTHR46018:SF2">
    <property type="entry name" value="ZINC PHOSPHODIESTERASE ELAC PROTEIN 1"/>
    <property type="match status" value="1"/>
</dbReference>
<evidence type="ECO:0000313" key="2">
    <source>
        <dbReference type="Proteomes" id="UP000248079"/>
    </source>
</evidence>
<dbReference type="Proteomes" id="UP000248079">
    <property type="component" value="Unassembled WGS sequence"/>
</dbReference>
<evidence type="ECO:0000313" key="1">
    <source>
        <dbReference type="EMBL" id="PXY00920.1"/>
    </source>
</evidence>
<comment type="caution">
    <text evidence="1">The sequence shown here is derived from an EMBL/GenBank/DDBJ whole genome shotgun (WGS) entry which is preliminary data.</text>
</comment>
<name>A0A2V4A0T0_9BACT</name>
<reference evidence="1 2" key="1">
    <citation type="submission" date="2018-05" db="EMBL/GenBank/DDBJ databases">
        <title>Marinifilum breve JC075T sp. nov., a marine bacterium isolated from Yongle Blue Hole in the South China Sea.</title>
        <authorList>
            <person name="Fu T."/>
        </authorList>
    </citation>
    <scope>NUCLEOTIDE SEQUENCE [LARGE SCALE GENOMIC DNA]</scope>
    <source>
        <strain evidence="1 2">JC075</strain>
    </source>
</reference>
<dbReference type="InterPro" id="IPR036866">
    <property type="entry name" value="RibonucZ/Hydroxyglut_hydro"/>
</dbReference>
<dbReference type="AlphaFoldDB" id="A0A2V4A0T0"/>
<accession>A0A2V4A0T0</accession>
<dbReference type="Pfam" id="PF23023">
    <property type="entry name" value="Anti-Pycsar_Apyc1"/>
    <property type="match status" value="1"/>
</dbReference>
<dbReference type="RefSeq" id="WP_110361285.1">
    <property type="nucleotide sequence ID" value="NZ_QFLI01000005.1"/>
</dbReference>
<organism evidence="1 2">
    <name type="scientific">Marinifilum breve</name>
    <dbReference type="NCBI Taxonomy" id="2184082"/>
    <lineage>
        <taxon>Bacteria</taxon>
        <taxon>Pseudomonadati</taxon>
        <taxon>Bacteroidota</taxon>
        <taxon>Bacteroidia</taxon>
        <taxon>Marinilabiliales</taxon>
        <taxon>Marinifilaceae</taxon>
    </lineage>
</organism>
<keyword evidence="2" id="KW-1185">Reference proteome</keyword>
<dbReference type="EMBL" id="QFLI01000005">
    <property type="protein sequence ID" value="PXY00920.1"/>
    <property type="molecule type" value="Genomic_DNA"/>
</dbReference>
<dbReference type="GO" id="GO:0042781">
    <property type="term" value="F:3'-tRNA processing endoribonuclease activity"/>
    <property type="evidence" value="ECO:0007669"/>
    <property type="project" value="TreeGrafter"/>
</dbReference>
<dbReference type="Gene3D" id="3.60.15.10">
    <property type="entry name" value="Ribonuclease Z/Hydroxyacylglutathione hydrolase-like"/>
    <property type="match status" value="1"/>
</dbReference>
<dbReference type="SUPFAM" id="SSF56281">
    <property type="entry name" value="Metallo-hydrolase/oxidoreductase"/>
    <property type="match status" value="1"/>
</dbReference>
<dbReference type="OrthoDB" id="9781189at2"/>
<protein>
    <submittedName>
        <fullName evidence="1">Uncharacterized protein</fullName>
    </submittedName>
</protein>
<proteinExistence type="predicted"/>
<dbReference type="PANTHER" id="PTHR46018">
    <property type="entry name" value="ZINC PHOSPHODIESTERASE ELAC PROTEIN 1"/>
    <property type="match status" value="1"/>
</dbReference>